<gene>
    <name evidence="2" type="ORF">C666_14200</name>
</gene>
<evidence type="ECO:0008006" key="4">
    <source>
        <dbReference type="Google" id="ProtNLM"/>
    </source>
</evidence>
<keyword evidence="1" id="KW-1133">Transmembrane helix</keyword>
<feature type="transmembrane region" description="Helical" evidence="1">
    <location>
        <begin position="361"/>
        <end position="382"/>
    </location>
</feature>
<proteinExistence type="predicted"/>
<keyword evidence="1" id="KW-0812">Transmembrane</keyword>
<dbReference type="eggNOG" id="ENOG502Z8VZ">
    <property type="taxonomic scope" value="Bacteria"/>
</dbReference>
<dbReference type="InterPro" id="IPR032333">
    <property type="entry name" value="DUF4857"/>
</dbReference>
<dbReference type="OrthoDB" id="9156606at2"/>
<accession>N6YV51</accession>
<dbReference type="STRING" id="1123367.GCA_000621305_03504"/>
<evidence type="ECO:0000313" key="3">
    <source>
        <dbReference type="Proteomes" id="UP000013232"/>
    </source>
</evidence>
<protein>
    <recommendedName>
        <fullName evidence="4">DUF4857 domain-containing protein</fullName>
    </recommendedName>
</protein>
<keyword evidence="3" id="KW-1185">Reference proteome</keyword>
<feature type="transmembrane region" description="Helical" evidence="1">
    <location>
        <begin position="394"/>
        <end position="415"/>
    </location>
</feature>
<keyword evidence="1" id="KW-0472">Membrane</keyword>
<sequence>MMLISRLALAVLSVLALARILPGYVGQVFPKDYETVLIAYGADPQRLIFKHYRSGKWSYSDDGGNSLTEDEVRTALPFAHFRELERLGRLPGEVAGWPFDPEAVARYGTRMRLTPRQLDKPDFSLYTLMESEPGATGLQVPPDMFRMTERIEFIDAASNRIDEAKSQRYNRALAEAGFTHPARLAGDNPSTQKNYDNGVLLVDAEWRVFHLWQVGGEPRVARTDTVLPPSALAIRVLQHPGREYHGIVTLPDQLLFLDWEQHAPHRLPLDGHLPAVESLSVEETPLSWEFSHTRNETGTRKFVLTDRQLAPLLRHTWHEGDTDAGKRAMRAKAMGFLFPFKLEFHIDERTQHSLYFSTFGAPWWVTMAGIASALCASILWCLRRHGRLPHGLDLLFVLLTGWLGAITLAVLGPLMRSHPGLPAWRNTSPMQP</sequence>
<comment type="caution">
    <text evidence="2">The sequence shown here is derived from an EMBL/GenBank/DDBJ whole genome shotgun (WGS) entry which is preliminary data.</text>
</comment>
<dbReference type="Pfam" id="PF16149">
    <property type="entry name" value="DUF4857"/>
    <property type="match status" value="1"/>
</dbReference>
<evidence type="ECO:0000313" key="2">
    <source>
        <dbReference type="EMBL" id="ENO86028.1"/>
    </source>
</evidence>
<organism evidence="2 3">
    <name type="scientific">Thauera linaloolentis (strain DSM 12138 / JCM 21573 / CCUG 41526 / CIP 105981 / IAM 15112 / NBRC 102519 / 47Lol)</name>
    <dbReference type="NCBI Taxonomy" id="1123367"/>
    <lineage>
        <taxon>Bacteria</taxon>
        <taxon>Pseudomonadati</taxon>
        <taxon>Pseudomonadota</taxon>
        <taxon>Betaproteobacteria</taxon>
        <taxon>Rhodocyclales</taxon>
        <taxon>Zoogloeaceae</taxon>
        <taxon>Thauera</taxon>
    </lineage>
</organism>
<name>N6YV51_THAL4</name>
<reference evidence="2 3" key="1">
    <citation type="submission" date="2012-09" db="EMBL/GenBank/DDBJ databases">
        <title>Draft Genome Sequences of 6 Strains from Genus Thauera.</title>
        <authorList>
            <person name="Liu B."/>
            <person name="Shapleigh J.P."/>
            <person name="Frostegard A.H."/>
        </authorList>
    </citation>
    <scope>NUCLEOTIDE SEQUENCE [LARGE SCALE GENOMIC DNA]</scope>
    <source>
        <strain evidence="3">47Lol / DSM 12138</strain>
    </source>
</reference>
<dbReference type="AlphaFoldDB" id="N6YV51"/>
<evidence type="ECO:0000256" key="1">
    <source>
        <dbReference type="SAM" id="Phobius"/>
    </source>
</evidence>
<dbReference type="RefSeq" id="WP_004341363.1">
    <property type="nucleotide sequence ID" value="NZ_AMXE01000062.1"/>
</dbReference>
<dbReference type="EMBL" id="AMXE01000062">
    <property type="protein sequence ID" value="ENO86028.1"/>
    <property type="molecule type" value="Genomic_DNA"/>
</dbReference>
<dbReference type="Proteomes" id="UP000013232">
    <property type="component" value="Unassembled WGS sequence"/>
</dbReference>